<dbReference type="Proteomes" id="UP000094622">
    <property type="component" value="Unassembled WGS sequence"/>
</dbReference>
<keyword evidence="1" id="KW-0812">Transmembrane</keyword>
<feature type="transmembrane region" description="Helical" evidence="1">
    <location>
        <begin position="113"/>
        <end position="134"/>
    </location>
</feature>
<keyword evidence="3" id="KW-1185">Reference proteome</keyword>
<feature type="transmembrane region" description="Helical" evidence="1">
    <location>
        <begin position="6"/>
        <end position="29"/>
    </location>
</feature>
<dbReference type="OrthoDB" id="7335270at2"/>
<feature type="transmembrane region" description="Helical" evidence="1">
    <location>
        <begin position="72"/>
        <end position="92"/>
    </location>
</feature>
<comment type="caution">
    <text evidence="2">The sequence shown here is derived from an EMBL/GenBank/DDBJ whole genome shotgun (WGS) entry which is preliminary data.</text>
</comment>
<dbReference type="RefSeq" id="WP_069306989.1">
    <property type="nucleotide sequence ID" value="NZ_MCRJ01000054.1"/>
</dbReference>
<evidence type="ECO:0008006" key="4">
    <source>
        <dbReference type="Google" id="ProtNLM"/>
    </source>
</evidence>
<dbReference type="EMBL" id="MCRJ01000054">
    <property type="protein sequence ID" value="ODN70312.1"/>
    <property type="molecule type" value="Genomic_DNA"/>
</dbReference>
<feature type="transmembrane region" description="Helical" evidence="1">
    <location>
        <begin position="277"/>
        <end position="302"/>
    </location>
</feature>
<feature type="transmembrane region" description="Helical" evidence="1">
    <location>
        <begin position="244"/>
        <end position="265"/>
    </location>
</feature>
<proteinExistence type="predicted"/>
<protein>
    <recommendedName>
        <fullName evidence="4">DUF2232 domain-containing protein</fullName>
    </recommendedName>
</protein>
<feature type="transmembrane region" description="Helical" evidence="1">
    <location>
        <begin position="36"/>
        <end position="60"/>
    </location>
</feature>
<dbReference type="AlphaFoldDB" id="A0A1E3H1Y0"/>
<feature type="transmembrane region" description="Helical" evidence="1">
    <location>
        <begin position="214"/>
        <end position="238"/>
    </location>
</feature>
<reference evidence="2 3" key="1">
    <citation type="submission" date="2016-07" db="EMBL/GenBank/DDBJ databases">
        <title>Draft Genome Sequence of Methylobrevis pamukkalensis PK2.</title>
        <authorList>
            <person name="Vasilenko O.V."/>
            <person name="Doronina N.V."/>
            <person name="Shmareva M.N."/>
            <person name="Tarlachkov S.V."/>
            <person name="Mustakhimov I."/>
            <person name="Trotsenko Y.A."/>
        </authorList>
    </citation>
    <scope>NUCLEOTIDE SEQUENCE [LARGE SCALE GENOMIC DNA]</scope>
    <source>
        <strain evidence="2 3">PK2</strain>
    </source>
</reference>
<gene>
    <name evidence="2" type="ORF">A6302_02346</name>
</gene>
<keyword evidence="1" id="KW-0472">Membrane</keyword>
<sequence>MNSILIGIAGGLTSAVLFSAPLGGGLLALPLSFLAVLPIAIAGLGWGTMSALVAAVTAIVVETFVYGPMPAAAFAVSNALPMALYAHLLGLARPVDDGAAMPAGAPVLECYPIGRILVMIAAISAGSIIALGFIGDYSVENFVAEARVAFAPLYADSPDVNRPDAETLDSMLALYGNLVPLISGFGFMALMTINLWLGAVVVRISGRLRRPKEPVAVTIHLPTLVVGIFGAAVIASMASGGLGLAARVVAGSFGMLLAIAGFAVVHVISRNNKARGVILAMLYGLTILFTLPILLMTALGAVDTLAGIRRRVLGQGNGFR</sequence>
<keyword evidence="1" id="KW-1133">Transmembrane helix</keyword>
<name>A0A1E3H1Y0_9HYPH</name>
<evidence type="ECO:0000256" key="1">
    <source>
        <dbReference type="SAM" id="Phobius"/>
    </source>
</evidence>
<accession>A0A1E3H1Y0</accession>
<evidence type="ECO:0000313" key="2">
    <source>
        <dbReference type="EMBL" id="ODN70312.1"/>
    </source>
</evidence>
<organism evidence="2 3">
    <name type="scientific">Methylobrevis pamukkalensis</name>
    <dbReference type="NCBI Taxonomy" id="1439726"/>
    <lineage>
        <taxon>Bacteria</taxon>
        <taxon>Pseudomonadati</taxon>
        <taxon>Pseudomonadota</taxon>
        <taxon>Alphaproteobacteria</taxon>
        <taxon>Hyphomicrobiales</taxon>
        <taxon>Pleomorphomonadaceae</taxon>
        <taxon>Methylobrevis</taxon>
    </lineage>
</organism>
<evidence type="ECO:0000313" key="3">
    <source>
        <dbReference type="Proteomes" id="UP000094622"/>
    </source>
</evidence>
<feature type="transmembrane region" description="Helical" evidence="1">
    <location>
        <begin position="178"/>
        <end position="202"/>
    </location>
</feature>